<protein>
    <submittedName>
        <fullName evidence="2">Uncharacterized protein</fullName>
    </submittedName>
</protein>
<accession>A0A0M4LWH3</accession>
<proteinExistence type="predicted"/>
<dbReference type="AlphaFoldDB" id="A0A0M4LWH3"/>
<name>A0A0M4LWH3_BIFLI</name>
<feature type="region of interest" description="Disordered" evidence="1">
    <location>
        <begin position="25"/>
        <end position="44"/>
    </location>
</feature>
<evidence type="ECO:0000313" key="3">
    <source>
        <dbReference type="Proteomes" id="UP000067206"/>
    </source>
</evidence>
<sequence length="44" mass="5193">MSGKRRGRNFALAFVIEPRYSETGFKRKPIYNSKPQGFDQRKET</sequence>
<dbReference type="EMBL" id="CP010411">
    <property type="protein sequence ID" value="ALE10077.1"/>
    <property type="molecule type" value="Genomic_DNA"/>
</dbReference>
<dbReference type="Proteomes" id="UP000067206">
    <property type="component" value="Chromosome"/>
</dbReference>
<evidence type="ECO:0000256" key="1">
    <source>
        <dbReference type="SAM" id="MobiDB-lite"/>
    </source>
</evidence>
<organism evidence="2 3">
    <name type="scientific">Bifidobacterium longum subsp. infantis</name>
    <dbReference type="NCBI Taxonomy" id="1682"/>
    <lineage>
        <taxon>Bacteria</taxon>
        <taxon>Bacillati</taxon>
        <taxon>Actinomycetota</taxon>
        <taxon>Actinomycetes</taxon>
        <taxon>Bifidobacteriales</taxon>
        <taxon>Bifidobacteriaceae</taxon>
        <taxon>Bifidobacterium</taxon>
    </lineage>
</organism>
<dbReference type="PATRIC" id="fig|1682.24.peg.2027"/>
<gene>
    <name evidence="2" type="ORF">RY67_2079</name>
</gene>
<evidence type="ECO:0000313" key="2">
    <source>
        <dbReference type="EMBL" id="ALE10077.1"/>
    </source>
</evidence>
<reference evidence="2 3" key="1">
    <citation type="submission" date="2014-12" db="EMBL/GenBank/DDBJ databases">
        <title>Complete genome sequence of Bifidobacterium longum subsp. infantis BT1.</title>
        <authorList>
            <person name="Kim J.F."/>
            <person name="Kwak M.-J."/>
        </authorList>
    </citation>
    <scope>NUCLEOTIDE SEQUENCE [LARGE SCALE GENOMIC DNA]</scope>
    <source>
        <strain evidence="2 3">BT1</strain>
    </source>
</reference>